<evidence type="ECO:0000256" key="1">
    <source>
        <dbReference type="SAM" id="Phobius"/>
    </source>
</evidence>
<name>A0A3B0CFB5_9FLAO</name>
<gene>
    <name evidence="2" type="ORF">D7Z94_00755</name>
</gene>
<feature type="transmembrane region" description="Helical" evidence="1">
    <location>
        <begin position="72"/>
        <end position="93"/>
    </location>
</feature>
<evidence type="ECO:0000313" key="2">
    <source>
        <dbReference type="EMBL" id="RKN82417.1"/>
    </source>
</evidence>
<protein>
    <submittedName>
        <fullName evidence="2">Uncharacterized protein</fullName>
    </submittedName>
</protein>
<keyword evidence="1" id="KW-1133">Transmembrane helix</keyword>
<organism evidence="2 3">
    <name type="scientific">Ulvibacterium marinum</name>
    <dbReference type="NCBI Taxonomy" id="2419782"/>
    <lineage>
        <taxon>Bacteria</taxon>
        <taxon>Pseudomonadati</taxon>
        <taxon>Bacteroidota</taxon>
        <taxon>Flavobacteriia</taxon>
        <taxon>Flavobacteriales</taxon>
        <taxon>Flavobacteriaceae</taxon>
        <taxon>Ulvibacterium</taxon>
    </lineage>
</organism>
<comment type="caution">
    <text evidence="2">The sequence shown here is derived from an EMBL/GenBank/DDBJ whole genome shotgun (WGS) entry which is preliminary data.</text>
</comment>
<reference evidence="2 3" key="1">
    <citation type="submission" date="2018-10" db="EMBL/GenBank/DDBJ databases">
        <title>Ulvibacterium marinum gen. nov., sp. nov., a novel marine bacterium of the family Flavobacteriaceae, isolated from a culture of the green alga Ulva prolifera.</title>
        <authorList>
            <person name="Zhang Z."/>
        </authorList>
    </citation>
    <scope>NUCLEOTIDE SEQUENCE [LARGE SCALE GENOMIC DNA]</scope>
    <source>
        <strain evidence="2 3">CCMM003</strain>
    </source>
</reference>
<dbReference type="AlphaFoldDB" id="A0A3B0CFB5"/>
<sequence length="100" mass="11547">MPLFAELPCQGLDSFSGSGGFYINLNMWEFFTEWSDNDPKYYVLFIIAGTFFLWLANWNLKKEESEQSIYNLKYLSWAVLGIVLVLYGVFALGRDLIAIL</sequence>
<keyword evidence="1" id="KW-0472">Membrane</keyword>
<keyword evidence="1" id="KW-0812">Transmembrane</keyword>
<dbReference type="Proteomes" id="UP000276603">
    <property type="component" value="Unassembled WGS sequence"/>
</dbReference>
<proteinExistence type="predicted"/>
<dbReference type="EMBL" id="RBCJ01000001">
    <property type="protein sequence ID" value="RKN82417.1"/>
    <property type="molecule type" value="Genomic_DNA"/>
</dbReference>
<feature type="transmembrane region" description="Helical" evidence="1">
    <location>
        <begin position="41"/>
        <end position="60"/>
    </location>
</feature>
<evidence type="ECO:0000313" key="3">
    <source>
        <dbReference type="Proteomes" id="UP000276603"/>
    </source>
</evidence>
<accession>A0A3B0CFB5</accession>
<keyword evidence="3" id="KW-1185">Reference proteome</keyword>